<evidence type="ECO:0000256" key="1">
    <source>
        <dbReference type="SAM" id="MobiDB-lite"/>
    </source>
</evidence>
<accession>A0ABW4J5Q7</accession>
<feature type="region of interest" description="Disordered" evidence="1">
    <location>
        <begin position="109"/>
        <end position="139"/>
    </location>
</feature>
<comment type="caution">
    <text evidence="2">The sequence shown here is derived from an EMBL/GenBank/DDBJ whole genome shotgun (WGS) entry which is preliminary data.</text>
</comment>
<keyword evidence="3" id="KW-1185">Reference proteome</keyword>
<dbReference type="EMBL" id="JBHTOP010000006">
    <property type="protein sequence ID" value="MFD1671314.1"/>
    <property type="molecule type" value="Genomic_DNA"/>
</dbReference>
<feature type="compositionally biased region" description="Low complexity" evidence="1">
    <location>
        <begin position="110"/>
        <end position="126"/>
    </location>
</feature>
<reference evidence="3" key="1">
    <citation type="journal article" date="2019" name="Int. J. Syst. Evol. Microbiol.">
        <title>The Global Catalogue of Microorganisms (GCM) 10K type strain sequencing project: providing services to taxonomists for standard genome sequencing and annotation.</title>
        <authorList>
            <consortium name="The Broad Institute Genomics Platform"/>
            <consortium name="The Broad Institute Genome Sequencing Center for Infectious Disease"/>
            <person name="Wu L."/>
            <person name="Ma J."/>
        </authorList>
    </citation>
    <scope>NUCLEOTIDE SEQUENCE [LARGE SCALE GENOMIC DNA]</scope>
    <source>
        <strain evidence="3">CCM 8896</strain>
    </source>
</reference>
<proteinExistence type="predicted"/>
<sequence>MDYFKQRRVYRKLKREQLTLSMAQDSLYRELLDYAYDEGKLEDTFILKDTALIAFTGLSKSKLKAVRQELVEMGLLIYSPEQEGQQQPQYKIKPLYHTDSVIQQAASAVTQTPSSAPTRTPTSNATGSTKVLTSTRPLQDNNFKENIKERCTQSVAVLKVRGDVRTSIILKNSDILKNKATLRLFTLQI</sequence>
<dbReference type="Proteomes" id="UP001597267">
    <property type="component" value="Unassembled WGS sequence"/>
</dbReference>
<name>A0ABW4J5Q7_9LACO</name>
<organism evidence="2 3">
    <name type="scientific">Agrilactobacillus yilanensis</name>
    <dbReference type="NCBI Taxonomy" id="2485997"/>
    <lineage>
        <taxon>Bacteria</taxon>
        <taxon>Bacillati</taxon>
        <taxon>Bacillota</taxon>
        <taxon>Bacilli</taxon>
        <taxon>Lactobacillales</taxon>
        <taxon>Lactobacillaceae</taxon>
        <taxon>Agrilactobacillus</taxon>
    </lineage>
</organism>
<feature type="compositionally biased region" description="Polar residues" evidence="1">
    <location>
        <begin position="127"/>
        <end position="139"/>
    </location>
</feature>
<evidence type="ECO:0000313" key="2">
    <source>
        <dbReference type="EMBL" id="MFD1671314.1"/>
    </source>
</evidence>
<gene>
    <name evidence="2" type="ORF">ACFQ5M_04320</name>
</gene>
<protein>
    <submittedName>
        <fullName evidence="2">Uncharacterized protein</fullName>
    </submittedName>
</protein>
<dbReference type="RefSeq" id="WP_125713448.1">
    <property type="nucleotide sequence ID" value="NZ_JBHTOP010000006.1"/>
</dbReference>
<evidence type="ECO:0000313" key="3">
    <source>
        <dbReference type="Proteomes" id="UP001597267"/>
    </source>
</evidence>